<feature type="transmembrane region" description="Helical" evidence="1">
    <location>
        <begin position="35"/>
        <end position="55"/>
    </location>
</feature>
<name>A0AAW8JFQ2_9GAMM</name>
<accession>A0AAW8JFQ2</accession>
<dbReference type="RefSeq" id="WP_004865614.1">
    <property type="nucleotide sequence ID" value="NZ_BBLI01000089.1"/>
</dbReference>
<dbReference type="EMBL" id="JAVIDA010000010">
    <property type="protein sequence ID" value="MDQ9071606.1"/>
    <property type="molecule type" value="Genomic_DNA"/>
</dbReference>
<evidence type="ECO:0000313" key="3">
    <source>
        <dbReference type="Proteomes" id="UP001243195"/>
    </source>
</evidence>
<protein>
    <submittedName>
        <fullName evidence="2">Uncharacterized protein</fullName>
    </submittedName>
</protein>
<keyword evidence="1" id="KW-0812">Transmembrane</keyword>
<evidence type="ECO:0000256" key="1">
    <source>
        <dbReference type="SAM" id="Phobius"/>
    </source>
</evidence>
<proteinExistence type="predicted"/>
<gene>
    <name evidence="2" type="ORF">RFH51_09065</name>
</gene>
<evidence type="ECO:0000313" key="2">
    <source>
        <dbReference type="EMBL" id="MDQ9071606.1"/>
    </source>
</evidence>
<comment type="caution">
    <text evidence="2">The sequence shown here is derived from an EMBL/GenBank/DDBJ whole genome shotgun (WGS) entry which is preliminary data.</text>
</comment>
<dbReference type="GeneID" id="84210080"/>
<sequence length="63" mass="7200">MLTKFFIQFAGILVAVLVLGFIFSNFMMPANHVEFWILSLLPTFAVPILCAVLFYKEPITLDF</sequence>
<feature type="transmembrane region" description="Helical" evidence="1">
    <location>
        <begin position="6"/>
        <end position="23"/>
    </location>
</feature>
<organism evidence="2 3">
    <name type="scientific">Acinetobacter gerneri</name>
    <dbReference type="NCBI Taxonomy" id="202952"/>
    <lineage>
        <taxon>Bacteria</taxon>
        <taxon>Pseudomonadati</taxon>
        <taxon>Pseudomonadota</taxon>
        <taxon>Gammaproteobacteria</taxon>
        <taxon>Moraxellales</taxon>
        <taxon>Moraxellaceae</taxon>
        <taxon>Acinetobacter</taxon>
    </lineage>
</organism>
<keyword evidence="1" id="KW-0472">Membrane</keyword>
<dbReference type="AlphaFoldDB" id="A0AAW8JFQ2"/>
<dbReference type="Proteomes" id="UP001243195">
    <property type="component" value="Unassembled WGS sequence"/>
</dbReference>
<keyword evidence="1" id="KW-1133">Transmembrane helix</keyword>
<reference evidence="2" key="1">
    <citation type="submission" date="2023-08" db="EMBL/GenBank/DDBJ databases">
        <title>Emergence of clinically-relevant ST2 carbapenem-resistant Acinetobacter baumannii strains in hospital sewages in Zhejiang, East of China.</title>
        <authorList>
            <person name="Kaichao C."/>
            <person name="Zhang R."/>
        </authorList>
    </citation>
    <scope>NUCLEOTIDE SEQUENCE</scope>
    <source>
        <strain evidence="2">M-SY-60</strain>
    </source>
</reference>